<dbReference type="InterPro" id="IPR027417">
    <property type="entry name" value="P-loop_NTPase"/>
</dbReference>
<comment type="caution">
    <text evidence="2">The sequence shown here is derived from an EMBL/GenBank/DDBJ whole genome shotgun (WGS) entry which is preliminary data.</text>
</comment>
<dbReference type="RefSeq" id="WP_106169421.1">
    <property type="nucleotide sequence ID" value="NZ_JAVKZF010000005.1"/>
</dbReference>
<dbReference type="CDD" id="cd02042">
    <property type="entry name" value="ParAB_family"/>
    <property type="match status" value="1"/>
</dbReference>
<evidence type="ECO:0000313" key="2">
    <source>
        <dbReference type="EMBL" id="RUT14132.1"/>
    </source>
</evidence>
<dbReference type="Pfam" id="PF13614">
    <property type="entry name" value="AAA_31"/>
    <property type="match status" value="1"/>
</dbReference>
<evidence type="ECO:0000313" key="3">
    <source>
        <dbReference type="Proteomes" id="UP000282574"/>
    </source>
</evidence>
<keyword evidence="3" id="KW-1185">Reference proteome</keyword>
<organism evidence="2 3">
    <name type="scientific">Chroococcidiopsis cubana SAG 39.79</name>
    <dbReference type="NCBI Taxonomy" id="388085"/>
    <lineage>
        <taxon>Bacteria</taxon>
        <taxon>Bacillati</taxon>
        <taxon>Cyanobacteriota</taxon>
        <taxon>Cyanophyceae</taxon>
        <taxon>Chroococcidiopsidales</taxon>
        <taxon>Chroococcidiopsidaceae</taxon>
        <taxon>Chroococcidiopsis</taxon>
    </lineage>
</organism>
<dbReference type="SUPFAM" id="SSF52540">
    <property type="entry name" value="P-loop containing nucleoside triphosphate hydrolases"/>
    <property type="match status" value="1"/>
</dbReference>
<accession>A0AB37URW4</accession>
<dbReference type="PANTHER" id="PTHR13696">
    <property type="entry name" value="P-LOOP CONTAINING NUCLEOSIDE TRIPHOSPHATE HYDROLASE"/>
    <property type="match status" value="1"/>
</dbReference>
<name>A0AB37URW4_9CYAN</name>
<dbReference type="InterPro" id="IPR050678">
    <property type="entry name" value="DNA_Partitioning_ATPase"/>
</dbReference>
<sequence>MKRKTVKRQVRLAIASNAGGSGKTTMAVHLAYAVASRGYKVALIELDQSGSLRIFAGLTKVVPERSTAILFQKKFDGIYPLVPLWSDRVKALFAIQGGEALEQSTNEIYFAARRYYILGDCLEKYSLDADLIVFDTPAALEPMGLAALAASTHVLVPIKPEYKDTGGFAGLLEWYYNKIDELKLKPEPEILGFVPTRVELGKATHRNILGIDEKGSKRREIDPIETLPGQIEGLGIHCFPYIRESNYFLSASGAGLTVHLYRPGCEASKSFDPIVTKLVQMMVEE</sequence>
<evidence type="ECO:0000259" key="1">
    <source>
        <dbReference type="Pfam" id="PF13614"/>
    </source>
</evidence>
<dbReference type="Gene3D" id="3.40.50.300">
    <property type="entry name" value="P-loop containing nucleotide triphosphate hydrolases"/>
    <property type="match status" value="1"/>
</dbReference>
<reference evidence="2 3" key="1">
    <citation type="journal article" date="2019" name="Genome Biol. Evol.">
        <title>Day and night: Metabolic profiles and evolutionary relationships of six axenic non-marine cyanobacteria.</title>
        <authorList>
            <person name="Will S.E."/>
            <person name="Henke P."/>
            <person name="Boedeker C."/>
            <person name="Huang S."/>
            <person name="Brinkmann H."/>
            <person name="Rohde M."/>
            <person name="Jarek M."/>
            <person name="Friedl T."/>
            <person name="Seufert S."/>
            <person name="Schumacher M."/>
            <person name="Overmann J."/>
            <person name="Neumann-Schaal M."/>
            <person name="Petersen J."/>
        </authorList>
    </citation>
    <scope>NUCLEOTIDE SEQUENCE [LARGE SCALE GENOMIC DNA]</scope>
    <source>
        <strain evidence="2 3">SAG 39.79</strain>
    </source>
</reference>
<dbReference type="PANTHER" id="PTHR13696:SF99">
    <property type="entry name" value="COBYRINIC ACID AC-DIAMIDE SYNTHASE"/>
    <property type="match status" value="1"/>
</dbReference>
<dbReference type="InterPro" id="IPR025669">
    <property type="entry name" value="AAA_dom"/>
</dbReference>
<protein>
    <recommendedName>
        <fullName evidence="1">AAA domain-containing protein</fullName>
    </recommendedName>
</protein>
<feature type="domain" description="AAA" evidence="1">
    <location>
        <begin position="12"/>
        <end position="174"/>
    </location>
</feature>
<dbReference type="AlphaFoldDB" id="A0AB37URW4"/>
<gene>
    <name evidence="2" type="ORF">DSM107010_06150</name>
</gene>
<dbReference type="Proteomes" id="UP000282574">
    <property type="component" value="Unassembled WGS sequence"/>
</dbReference>
<dbReference type="EMBL" id="RSCK01000003">
    <property type="protein sequence ID" value="RUT14132.1"/>
    <property type="molecule type" value="Genomic_DNA"/>
</dbReference>
<proteinExistence type="predicted"/>